<proteinExistence type="predicted"/>
<evidence type="ECO:0000313" key="1">
    <source>
        <dbReference type="EMBL" id="NIE50099.1"/>
    </source>
</evidence>
<reference evidence="1" key="1">
    <citation type="submission" date="2020-03" db="EMBL/GenBank/DDBJ databases">
        <title>A transcriptome and proteome of the tick Rhipicephalus microplus shaped by the genetic composition of its hosts and developmental stage.</title>
        <authorList>
            <person name="Garcia G.R."/>
            <person name="Ribeiro J.M.C."/>
            <person name="Maruyama S.R."/>
            <person name="Gardinasse L.G."/>
            <person name="Nelson K."/>
            <person name="Ferreira B.R."/>
            <person name="Andrade T.G."/>
            <person name="Santos I.K.F.M."/>
        </authorList>
    </citation>
    <scope>NUCLEOTIDE SEQUENCE</scope>
    <source>
        <strain evidence="1">NSGR</strain>
        <tissue evidence="1">Salivary glands</tissue>
    </source>
</reference>
<organism evidence="1">
    <name type="scientific">Rhipicephalus microplus</name>
    <name type="common">Cattle tick</name>
    <name type="synonym">Boophilus microplus</name>
    <dbReference type="NCBI Taxonomy" id="6941"/>
    <lineage>
        <taxon>Eukaryota</taxon>
        <taxon>Metazoa</taxon>
        <taxon>Ecdysozoa</taxon>
        <taxon>Arthropoda</taxon>
        <taxon>Chelicerata</taxon>
        <taxon>Arachnida</taxon>
        <taxon>Acari</taxon>
        <taxon>Parasitiformes</taxon>
        <taxon>Ixodida</taxon>
        <taxon>Ixodoidea</taxon>
        <taxon>Ixodidae</taxon>
        <taxon>Rhipicephalinae</taxon>
        <taxon>Rhipicephalus</taxon>
        <taxon>Boophilus</taxon>
    </lineage>
</organism>
<dbReference type="EMBL" id="GIKN01007826">
    <property type="protein sequence ID" value="NIE50099.1"/>
    <property type="molecule type" value="Transcribed_RNA"/>
</dbReference>
<sequence>MLATFNISDCHLLVSSFNASSSWTTTGRIWLCLVGKRTFASLVIGSITLCYREVSVVALVPHTGVCRIADLPIWQQVTRPFDDAGLPGLVTLRLATFRKFLVSFFKMTAGFRILARQEYHCLFVWVTPSLLASFVQIHFICEAVIIIGALPSSDVDTNIHIFNAVPVGLCKCPPQE</sequence>
<protein>
    <submittedName>
        <fullName evidence="1">Uncharacterized protein</fullName>
    </submittedName>
</protein>
<name>A0A6G5AH07_RHIMP</name>
<dbReference type="AlphaFoldDB" id="A0A6G5AH07"/>
<accession>A0A6G5AH07</accession>